<dbReference type="EMBL" id="JBHTBY010000002">
    <property type="protein sequence ID" value="MFC7320021.1"/>
    <property type="molecule type" value="Genomic_DNA"/>
</dbReference>
<evidence type="ECO:0000313" key="6">
    <source>
        <dbReference type="Proteomes" id="UP001596494"/>
    </source>
</evidence>
<sequence length="217" mass="24809">MKRVNKKMSISDQTYDLLRQSIVSGEFSPDQELREEKIAKQIGVSRTPLRDALRRLSMDGLVVLRNGKPAKVATFTIEGSLHLMEVRSLLEMHNLRTITPILSKEIIKQLRDNVTHQRKAIAKEDYETFVELDRDFHLLLTEANENKKLQDLILQMNSGDYRAFIILSNTLPQSAEAACDEHEGILEAVEEGAVERAVEAMDVHMNNIVNRITQYHT</sequence>
<feature type="domain" description="HTH gntR-type" evidence="4">
    <location>
        <begin position="8"/>
        <end position="75"/>
    </location>
</feature>
<dbReference type="Pfam" id="PF00392">
    <property type="entry name" value="GntR"/>
    <property type="match status" value="1"/>
</dbReference>
<dbReference type="Gene3D" id="1.10.10.10">
    <property type="entry name" value="Winged helix-like DNA-binding domain superfamily/Winged helix DNA-binding domain"/>
    <property type="match status" value="1"/>
</dbReference>
<dbReference type="PROSITE" id="PS50949">
    <property type="entry name" value="HTH_GNTR"/>
    <property type="match status" value="1"/>
</dbReference>
<dbReference type="SUPFAM" id="SSF46785">
    <property type="entry name" value="Winged helix' DNA-binding domain"/>
    <property type="match status" value="1"/>
</dbReference>
<name>A0ABW2JZZ0_9BACI</name>
<dbReference type="SUPFAM" id="SSF48008">
    <property type="entry name" value="GntR ligand-binding domain-like"/>
    <property type="match status" value="1"/>
</dbReference>
<dbReference type="Proteomes" id="UP001596494">
    <property type="component" value="Unassembled WGS sequence"/>
</dbReference>
<keyword evidence="2" id="KW-0238">DNA-binding</keyword>
<proteinExistence type="predicted"/>
<organism evidence="5 6">
    <name type="scientific">Halobacillus campisalis</name>
    <dbReference type="NCBI Taxonomy" id="435909"/>
    <lineage>
        <taxon>Bacteria</taxon>
        <taxon>Bacillati</taxon>
        <taxon>Bacillota</taxon>
        <taxon>Bacilli</taxon>
        <taxon>Bacillales</taxon>
        <taxon>Bacillaceae</taxon>
        <taxon>Halobacillus</taxon>
    </lineage>
</organism>
<evidence type="ECO:0000256" key="1">
    <source>
        <dbReference type="ARBA" id="ARBA00023015"/>
    </source>
</evidence>
<dbReference type="InterPro" id="IPR000524">
    <property type="entry name" value="Tscrpt_reg_HTH_GntR"/>
</dbReference>
<dbReference type="Pfam" id="PF07729">
    <property type="entry name" value="FCD"/>
    <property type="match status" value="1"/>
</dbReference>
<gene>
    <name evidence="5" type="ORF">ACFQMN_03870</name>
</gene>
<dbReference type="InterPro" id="IPR008920">
    <property type="entry name" value="TF_FadR/GntR_C"/>
</dbReference>
<dbReference type="PANTHER" id="PTHR43537:SF51">
    <property type="entry name" value="HTH-TYPE TRANSCRIPTIONAL REGULATOR LGOR-RELATED"/>
    <property type="match status" value="1"/>
</dbReference>
<evidence type="ECO:0000256" key="2">
    <source>
        <dbReference type="ARBA" id="ARBA00023125"/>
    </source>
</evidence>
<evidence type="ECO:0000313" key="5">
    <source>
        <dbReference type="EMBL" id="MFC7320021.1"/>
    </source>
</evidence>
<dbReference type="RefSeq" id="WP_289217042.1">
    <property type="nucleotide sequence ID" value="NZ_JAPVRC010000011.1"/>
</dbReference>
<dbReference type="CDD" id="cd07377">
    <property type="entry name" value="WHTH_GntR"/>
    <property type="match status" value="1"/>
</dbReference>
<reference evidence="6" key="1">
    <citation type="journal article" date="2019" name="Int. J. Syst. Evol. Microbiol.">
        <title>The Global Catalogue of Microorganisms (GCM) 10K type strain sequencing project: providing services to taxonomists for standard genome sequencing and annotation.</title>
        <authorList>
            <consortium name="The Broad Institute Genomics Platform"/>
            <consortium name="The Broad Institute Genome Sequencing Center for Infectious Disease"/>
            <person name="Wu L."/>
            <person name="Ma J."/>
        </authorList>
    </citation>
    <scope>NUCLEOTIDE SEQUENCE [LARGE SCALE GENOMIC DNA]</scope>
    <source>
        <strain evidence="6">CCUG 73951</strain>
    </source>
</reference>
<dbReference type="InterPro" id="IPR036388">
    <property type="entry name" value="WH-like_DNA-bd_sf"/>
</dbReference>
<dbReference type="InterPro" id="IPR011711">
    <property type="entry name" value="GntR_C"/>
</dbReference>
<evidence type="ECO:0000259" key="4">
    <source>
        <dbReference type="PROSITE" id="PS50949"/>
    </source>
</evidence>
<keyword evidence="6" id="KW-1185">Reference proteome</keyword>
<accession>A0ABW2JZZ0</accession>
<dbReference type="PRINTS" id="PR00035">
    <property type="entry name" value="HTHGNTR"/>
</dbReference>
<dbReference type="PANTHER" id="PTHR43537">
    <property type="entry name" value="TRANSCRIPTIONAL REGULATOR, GNTR FAMILY"/>
    <property type="match status" value="1"/>
</dbReference>
<comment type="caution">
    <text evidence="5">The sequence shown here is derived from an EMBL/GenBank/DDBJ whole genome shotgun (WGS) entry which is preliminary data.</text>
</comment>
<dbReference type="Gene3D" id="1.20.120.530">
    <property type="entry name" value="GntR ligand-binding domain-like"/>
    <property type="match status" value="1"/>
</dbReference>
<dbReference type="SMART" id="SM00895">
    <property type="entry name" value="FCD"/>
    <property type="match status" value="1"/>
</dbReference>
<keyword evidence="1" id="KW-0805">Transcription regulation</keyword>
<dbReference type="SMART" id="SM00345">
    <property type="entry name" value="HTH_GNTR"/>
    <property type="match status" value="1"/>
</dbReference>
<evidence type="ECO:0000256" key="3">
    <source>
        <dbReference type="ARBA" id="ARBA00023163"/>
    </source>
</evidence>
<keyword evidence="3" id="KW-0804">Transcription</keyword>
<dbReference type="InterPro" id="IPR036390">
    <property type="entry name" value="WH_DNA-bd_sf"/>
</dbReference>
<protein>
    <submittedName>
        <fullName evidence="5">GntR family transcriptional regulator</fullName>
    </submittedName>
</protein>